<feature type="compositionally biased region" description="Basic and acidic residues" evidence="1">
    <location>
        <begin position="2199"/>
        <end position="2238"/>
    </location>
</feature>
<feature type="compositionally biased region" description="Polar residues" evidence="1">
    <location>
        <begin position="1734"/>
        <end position="1743"/>
    </location>
</feature>
<feature type="compositionally biased region" description="Polar residues" evidence="1">
    <location>
        <begin position="236"/>
        <end position="245"/>
    </location>
</feature>
<feature type="region of interest" description="Disordered" evidence="1">
    <location>
        <begin position="176"/>
        <end position="330"/>
    </location>
</feature>
<feature type="region of interest" description="Disordered" evidence="1">
    <location>
        <begin position="2194"/>
        <end position="2274"/>
    </location>
</feature>
<feature type="compositionally biased region" description="Basic and acidic residues" evidence="1">
    <location>
        <begin position="1506"/>
        <end position="1516"/>
    </location>
</feature>
<feature type="compositionally biased region" description="Basic and acidic residues" evidence="1">
    <location>
        <begin position="2246"/>
        <end position="2257"/>
    </location>
</feature>
<feature type="compositionally biased region" description="Low complexity" evidence="1">
    <location>
        <begin position="1942"/>
        <end position="1952"/>
    </location>
</feature>
<dbReference type="Pfam" id="PF01426">
    <property type="entry name" value="BAH"/>
    <property type="match status" value="1"/>
</dbReference>
<dbReference type="OrthoDB" id="6426227at2759"/>
<reference evidence="3 4" key="1">
    <citation type="journal article" date="2017" name="Nat. Ecol. Evol.">
        <title>Scallop genome provides insights into evolution of bilaterian karyotype and development.</title>
        <authorList>
            <person name="Wang S."/>
            <person name="Zhang J."/>
            <person name="Jiao W."/>
            <person name="Li J."/>
            <person name="Xun X."/>
            <person name="Sun Y."/>
            <person name="Guo X."/>
            <person name="Huan P."/>
            <person name="Dong B."/>
            <person name="Zhang L."/>
            <person name="Hu X."/>
            <person name="Sun X."/>
            <person name="Wang J."/>
            <person name="Zhao C."/>
            <person name="Wang Y."/>
            <person name="Wang D."/>
            <person name="Huang X."/>
            <person name="Wang R."/>
            <person name="Lv J."/>
            <person name="Li Y."/>
            <person name="Zhang Z."/>
            <person name="Liu B."/>
            <person name="Lu W."/>
            <person name="Hui Y."/>
            <person name="Liang J."/>
            <person name="Zhou Z."/>
            <person name="Hou R."/>
            <person name="Li X."/>
            <person name="Liu Y."/>
            <person name="Li H."/>
            <person name="Ning X."/>
            <person name="Lin Y."/>
            <person name="Zhao L."/>
            <person name="Xing Q."/>
            <person name="Dou J."/>
            <person name="Li Y."/>
            <person name="Mao J."/>
            <person name="Guo H."/>
            <person name="Dou H."/>
            <person name="Li T."/>
            <person name="Mu C."/>
            <person name="Jiang W."/>
            <person name="Fu Q."/>
            <person name="Fu X."/>
            <person name="Miao Y."/>
            <person name="Liu J."/>
            <person name="Yu Q."/>
            <person name="Li R."/>
            <person name="Liao H."/>
            <person name="Li X."/>
            <person name="Kong Y."/>
            <person name="Jiang Z."/>
            <person name="Chourrout D."/>
            <person name="Li R."/>
            <person name="Bao Z."/>
        </authorList>
    </citation>
    <scope>NUCLEOTIDE SEQUENCE [LARGE SCALE GENOMIC DNA]</scope>
    <source>
        <strain evidence="3 4">PY_sf001</strain>
    </source>
</reference>
<keyword evidence="4" id="KW-1185">Reference proteome</keyword>
<proteinExistence type="predicted"/>
<feature type="region of interest" description="Disordered" evidence="1">
    <location>
        <begin position="1844"/>
        <end position="1952"/>
    </location>
</feature>
<feature type="compositionally biased region" description="Basic and acidic residues" evidence="1">
    <location>
        <begin position="214"/>
        <end position="232"/>
    </location>
</feature>
<feature type="compositionally biased region" description="Polar residues" evidence="1">
    <location>
        <begin position="1774"/>
        <end position="1783"/>
    </location>
</feature>
<dbReference type="InterPro" id="IPR048924">
    <property type="entry name" value="BAHCC1-like_Tudor"/>
</dbReference>
<dbReference type="InterPro" id="IPR056841">
    <property type="entry name" value="TNRC18_BAHCC1-like_SH3"/>
</dbReference>
<feature type="compositionally biased region" description="Polar residues" evidence="1">
    <location>
        <begin position="685"/>
        <end position="698"/>
    </location>
</feature>
<feature type="compositionally biased region" description="Acidic residues" evidence="1">
    <location>
        <begin position="2169"/>
        <end position="2179"/>
    </location>
</feature>
<feature type="compositionally biased region" description="Low complexity" evidence="1">
    <location>
        <begin position="2133"/>
        <end position="2143"/>
    </location>
</feature>
<feature type="compositionally biased region" description="Polar residues" evidence="1">
    <location>
        <begin position="293"/>
        <end position="313"/>
    </location>
</feature>
<dbReference type="Gene3D" id="2.30.30.490">
    <property type="match status" value="1"/>
</dbReference>
<dbReference type="CDD" id="cd04714">
    <property type="entry name" value="BAH_BAHCC1"/>
    <property type="match status" value="1"/>
</dbReference>
<feature type="domain" description="BAH" evidence="2">
    <location>
        <begin position="2313"/>
        <end position="2437"/>
    </location>
</feature>
<feature type="region of interest" description="Disordered" evidence="1">
    <location>
        <begin position="1716"/>
        <end position="1783"/>
    </location>
</feature>
<feature type="compositionally biased region" description="Basic and acidic residues" evidence="1">
    <location>
        <begin position="1887"/>
        <end position="1905"/>
    </location>
</feature>
<dbReference type="EMBL" id="NEDP02003741">
    <property type="protein sequence ID" value="OWF47989.1"/>
    <property type="molecule type" value="Genomic_DNA"/>
</dbReference>
<feature type="compositionally biased region" description="Basic and acidic residues" evidence="1">
    <location>
        <begin position="785"/>
        <end position="796"/>
    </location>
</feature>
<feature type="compositionally biased region" description="Basic residues" evidence="1">
    <location>
        <begin position="1477"/>
        <end position="1487"/>
    </location>
</feature>
<dbReference type="Pfam" id="PF21744">
    <property type="entry name" value="BAHCC1-like_Tudor"/>
    <property type="match status" value="1"/>
</dbReference>
<dbReference type="InterPro" id="IPR052429">
    <property type="entry name" value="BAH_domain_protein"/>
</dbReference>
<feature type="compositionally biased region" description="Basic and acidic residues" evidence="1">
    <location>
        <begin position="1343"/>
        <end position="1374"/>
    </location>
</feature>
<dbReference type="InterPro" id="IPR001025">
    <property type="entry name" value="BAH_dom"/>
</dbReference>
<feature type="region of interest" description="Disordered" evidence="1">
    <location>
        <begin position="1308"/>
        <end position="1414"/>
    </location>
</feature>
<feature type="region of interest" description="Disordered" evidence="1">
    <location>
        <begin position="685"/>
        <end position="751"/>
    </location>
</feature>
<dbReference type="InterPro" id="IPR043151">
    <property type="entry name" value="BAH_sf"/>
</dbReference>
<feature type="region of interest" description="Disordered" evidence="1">
    <location>
        <begin position="1023"/>
        <end position="1047"/>
    </location>
</feature>
<feature type="compositionally biased region" description="Acidic residues" evidence="1">
    <location>
        <begin position="2258"/>
        <end position="2267"/>
    </location>
</feature>
<feature type="compositionally biased region" description="Basic and acidic residues" evidence="1">
    <location>
        <begin position="1023"/>
        <end position="1032"/>
    </location>
</feature>
<name>A0A210QH05_MIZYE</name>
<dbReference type="Proteomes" id="UP000242188">
    <property type="component" value="Unassembled WGS sequence"/>
</dbReference>
<feature type="compositionally biased region" description="Basic and acidic residues" evidence="1">
    <location>
        <begin position="320"/>
        <end position="330"/>
    </location>
</feature>
<accession>A0A210QH05</accession>
<organism evidence="3 4">
    <name type="scientific">Mizuhopecten yessoensis</name>
    <name type="common">Japanese scallop</name>
    <name type="synonym">Patinopecten yessoensis</name>
    <dbReference type="NCBI Taxonomy" id="6573"/>
    <lineage>
        <taxon>Eukaryota</taxon>
        <taxon>Metazoa</taxon>
        <taxon>Spiralia</taxon>
        <taxon>Lophotrochozoa</taxon>
        <taxon>Mollusca</taxon>
        <taxon>Bivalvia</taxon>
        <taxon>Autobranchia</taxon>
        <taxon>Pteriomorphia</taxon>
        <taxon>Pectinida</taxon>
        <taxon>Pectinoidea</taxon>
        <taxon>Pectinidae</taxon>
        <taxon>Mizuhopecten</taxon>
    </lineage>
</organism>
<protein>
    <submittedName>
        <fullName evidence="3">BAH and coiled-coil domain-containing protein 1</fullName>
    </submittedName>
</protein>
<evidence type="ECO:0000256" key="1">
    <source>
        <dbReference type="SAM" id="MobiDB-lite"/>
    </source>
</evidence>
<feature type="compositionally biased region" description="Polar residues" evidence="1">
    <location>
        <begin position="1853"/>
        <end position="1864"/>
    </location>
</feature>
<feature type="region of interest" description="Disordered" evidence="1">
    <location>
        <begin position="1561"/>
        <end position="1658"/>
    </location>
</feature>
<feature type="region of interest" description="Disordered" evidence="1">
    <location>
        <begin position="2120"/>
        <end position="2179"/>
    </location>
</feature>
<feature type="compositionally biased region" description="Low complexity" evidence="1">
    <location>
        <begin position="558"/>
        <end position="573"/>
    </location>
</feature>
<evidence type="ECO:0000313" key="4">
    <source>
        <dbReference type="Proteomes" id="UP000242188"/>
    </source>
</evidence>
<dbReference type="PROSITE" id="PS51038">
    <property type="entry name" value="BAH"/>
    <property type="match status" value="1"/>
</dbReference>
<feature type="compositionally biased region" description="Basic and acidic residues" evidence="1">
    <location>
        <begin position="520"/>
        <end position="542"/>
    </location>
</feature>
<feature type="compositionally biased region" description="Basic residues" evidence="1">
    <location>
        <begin position="1762"/>
        <end position="1772"/>
    </location>
</feature>
<feature type="region of interest" description="Disordered" evidence="1">
    <location>
        <begin position="767"/>
        <end position="830"/>
    </location>
</feature>
<dbReference type="Gene3D" id="2.30.30.140">
    <property type="match status" value="1"/>
</dbReference>
<evidence type="ECO:0000313" key="3">
    <source>
        <dbReference type="EMBL" id="OWF47989.1"/>
    </source>
</evidence>
<feature type="compositionally biased region" description="Basic and acidic residues" evidence="1">
    <location>
        <begin position="248"/>
        <end position="287"/>
    </location>
</feature>
<dbReference type="Pfam" id="PF24912">
    <property type="entry name" value="SH3_TNRC18"/>
    <property type="match status" value="1"/>
</dbReference>
<gene>
    <name evidence="3" type="ORF">KP79_PYT05444</name>
</gene>
<feature type="compositionally biased region" description="Basic and acidic residues" evidence="1">
    <location>
        <begin position="714"/>
        <end position="744"/>
    </location>
</feature>
<dbReference type="PANTHER" id="PTHR12505:SF24">
    <property type="entry name" value="PROTEIN WINGED EYE"/>
    <property type="match status" value="1"/>
</dbReference>
<sequence>MDAPLDFTLDRARLIGANAIGTYETGFDAAHSAVLGRPGAGATALQDIARGTTPTTSQYQAYPARYLPSSLPIPSQGGGYSMMSSFLSSGGGGAPMGDHLKAIIPDFQYWNNPSDGCARYIVNNNTIYSSPYLNYLPATESLSLFAHNVGVVPPPTSGPAPIGYHRMYDLQKEALYNGTPHVPGGPPLYQPTSGVSPPSTRASESLTHSGNLAVKKESGRHGDTKRSSESKHVTKSVESQKTLINSKHSKDPDKKSDSKKYPEKSDRLGEVKQEHTKACSKQHDNNKEVVVPTSLSANSQPHVKAKSNSTSPTRAHVDKRKHDQDISPSRSRKEIVLPACDKESDKSETINKSDGKVESLTCKNSHEGEKECKEKVVPTLTTVTMTSDQSVTSPQLSPKSVGMVAPPLNRGGLSPESSAVPVTSDAITSTTFSLPYYHSIYSHSQPSIPDGKKVHAPTFTPEIGTLPSVVAMTTMPVQTTACDMTIKKERGSYSCCKDKCATSVSPCAVTHQPCVSPSKPGHDKRETTRQSRKSSDGRDAKSKKTPKVFEVGDKNSRSPVNASGSSQSSVSPVIQTKQVVVTKPENVSNSVQVLEKAAEKVKPMTTKEQHVVPIRATTEGSVKTPISDDTKITMKGLAATAEVTGSKRAMCDGTPSPGMVDPPKTACRDNEAPVTCVKVQPQWLTSEDSTRTRNNPKTESAVKPLARSVQHCKSTKDIKSKLHEKSLRSRESRRKCDSHGKDDSSSSLGMNIPIGIAVAQKREEFKEENIEPDTDPTPDLGRNPGDVRRSPGDGESHPITAVHHRGDGQPSAFAGPIISKSTSPNAPGPDMRNTLPANLIVTGSATGAGIAWSDDPAARHFPSPWLQTGHGMNPASWIGQMPFTLPPNIPTTSGTTDPSQLPVSVPPGYKLVQDSVTGHLIIMPASNIEMYDPSRMWPGGFPSTTHPNTFQQIMAVHQQNQIQHQVIGHPGDRQPTTDFALAVQQYQQQLQHIYQSRPETGTTETCAPPSGQASIIDHSKSFENTTSKEIHSSSKAPCPSTDADHTGKPAAVVPHPPIQDLTLHNGQSLSYQYPALPLVYSPSLVPAIPIQDAVKTETSTVQSRGTSPMVPASEIDDTSQEVIDAAPSTTQSMCDIVMNIANVSQSIASVQTCTTNASSSTGLVTSVTCSITKDKSVSNSVDESKTESCDTPIQPLESEIHTKSEKEQCLSKDGTPECKLDTKRVVTPSTSVTSVAVDEDVKSVSERSETKEPPGDVICVKQNETNQSHRDYNPFLDPQILQAADGLELLSTLAEIRAKCVTLETPVAPPSEGIEVSPQAPEDIKVTKETSGPKTTKIPDASKISKDTEDTIDKKVAKETEKAEKKVSTQEKPKPSVQRSNSDTPKQSRKRPLSRTRSIPAKSDQKSEPASYYTSTGLKIPQDLTAFLDIGEEEINAIELDMRIRLAELQRLYKEKQRQLARLHPKRETDDALSKRGPGRPRKRKHQTVPDAQKQEPAQPKSNQTKTKEPVVKKKKQAEELVDRVFRKTGGGFGMPLSKKLKANAMAALFKTQSGFTVKRKGITSSLPGGGKSCDSIKMNEKKPVAKKPESQPKTSVISKGNLKPSSPPDKKSVSSNKESFATPKIKSENFSSGLLVKQTKPKKSLQQPEQDKTHGQEDCGLGMLATVADDSGLGMLAKYASCAVAEHIPAKKHKKKREEGVCTTSFKPDVIAVPTDIPKNEMPASDSKEVNTACPSTNTTTPAVKRESESDSTPESSSSVNKKRKPGRPRKCNPNTTPGVTETIVARNSKNFFYHFHSFEDVVKAHSNTSAQERKTKVETSTPMEPLYLDQEWFIRRSERIFLSEPSPQPSPNTTNVSANTPKPQAAVTPPAKKSPPTTAPSPAKSKSEKAKLQKAKNIKELTQKVKNKYNKAFQYKSKAKDTKQKPKRKKERLKSEPIVSGYDSDSSGSDNIPLSVLREMPSIPEPRSCAISKDELADNLRVLVFKDGLFYEGAVQGIRPPDVYGVLIDNERGNRPHIYSQEEILKEVIVDVKPSTTRCLLEGIRVCAYWSQQFSCLYPGTVAKASPNPHGDTGSINVEFDDGDSGRIPLDHIRMLPKDFPHVSYDPNPLLLIGKRRRHTTSDSMEPPRKSQSSAQSSESALKTKRGPGRPPKPKKDDASQQSDASAAEEDEEEEVDVCGFDEDRDDVFNHGFSMESFRKERSKSSNNAKESDTKQTKRDRSSNGTGKDSESEVKSSGKKRKKDKEYSDDSKESDISDDGDDVSDDGSRSSDQAFLPARQLWRWSGKCTKRPGLKGKAKKEFYKAIVRGRENILVGDCAVFLSTGRPHLPYIGRIDSMWEAWGGQMIVKVKWFYHPEETRGGKKLQDMKGALFQSLHIDENDVQTISHKCDVLSYKEFCRRQKELRKKCGNGDEQDVYYLAGTYEPTIGLLKFEKDIDIT</sequence>
<feature type="compositionally biased region" description="Basic and acidic residues" evidence="1">
    <location>
        <begin position="1578"/>
        <end position="1591"/>
    </location>
</feature>
<dbReference type="PANTHER" id="PTHR12505">
    <property type="entry name" value="PHD FINGER TRANSCRIPTION FACTOR"/>
    <property type="match status" value="1"/>
</dbReference>
<feature type="compositionally biased region" description="Low complexity" evidence="1">
    <location>
        <begin position="1870"/>
        <end position="1886"/>
    </location>
</feature>
<evidence type="ECO:0000259" key="2">
    <source>
        <dbReference type="PROSITE" id="PS51038"/>
    </source>
</evidence>
<dbReference type="SMART" id="SM00439">
    <property type="entry name" value="BAH"/>
    <property type="match status" value="1"/>
</dbReference>
<comment type="caution">
    <text evidence="3">The sequence shown here is derived from an EMBL/GenBank/DDBJ whole genome shotgun (WGS) entry which is preliminary data.</text>
</comment>
<feature type="region of interest" description="Disordered" evidence="1">
    <location>
        <begin position="1458"/>
        <end position="1516"/>
    </location>
</feature>
<feature type="compositionally biased region" description="Polar residues" evidence="1">
    <location>
        <begin position="190"/>
        <end position="210"/>
    </location>
</feature>
<feature type="region of interest" description="Disordered" evidence="1">
    <location>
        <begin position="509"/>
        <end position="574"/>
    </location>
</feature>
<dbReference type="GO" id="GO:0003682">
    <property type="term" value="F:chromatin binding"/>
    <property type="evidence" value="ECO:0007669"/>
    <property type="project" value="InterPro"/>
</dbReference>